<gene>
    <name evidence="1" type="ORF">ABOZ73_11595</name>
</gene>
<sequence>MNQDHLITGGWLIAVMTEGPGKKLVQRYFAVGHPDQGKAEWTCVDRATQDGPLASSPSDGREPVHAVNPISLFAMKTYGLVQGEVKLLGEKPPRRWMTR</sequence>
<dbReference type="AlphaFoldDB" id="A0AB39KPB6"/>
<accession>A0AB39KPB6</accession>
<dbReference type="RefSeq" id="WP_369058307.1">
    <property type="nucleotide sequence ID" value="NZ_CP158375.1"/>
</dbReference>
<proteinExistence type="predicted"/>
<evidence type="ECO:0000313" key="1">
    <source>
        <dbReference type="EMBL" id="XDO95458.1"/>
    </source>
</evidence>
<protein>
    <submittedName>
        <fullName evidence="1">Uncharacterized protein</fullName>
    </submittedName>
</protein>
<organism evidence="1">
    <name type="scientific">Caulobacter sp. 73W</name>
    <dbReference type="NCBI Taxonomy" id="3161137"/>
    <lineage>
        <taxon>Bacteria</taxon>
        <taxon>Pseudomonadati</taxon>
        <taxon>Pseudomonadota</taxon>
        <taxon>Alphaproteobacteria</taxon>
        <taxon>Caulobacterales</taxon>
        <taxon>Caulobacteraceae</taxon>
        <taxon>Caulobacter</taxon>
    </lineage>
</organism>
<dbReference type="EMBL" id="CP158375">
    <property type="protein sequence ID" value="XDO95458.1"/>
    <property type="molecule type" value="Genomic_DNA"/>
</dbReference>
<name>A0AB39KPB6_9CAUL</name>
<reference evidence="1" key="1">
    <citation type="submission" date="2024-06" db="EMBL/GenBank/DDBJ databases">
        <title>Caulobacter inopinatus, sp. nov.</title>
        <authorList>
            <person name="Donachie S.P."/>
        </authorList>
    </citation>
    <scope>NUCLEOTIDE SEQUENCE</scope>
    <source>
        <strain evidence="1">73W</strain>
    </source>
</reference>